<gene>
    <name evidence="1" type="ORF">AW10_01311</name>
</gene>
<dbReference type="EMBL" id="JEMX01000025">
    <property type="protein sequence ID" value="EXI81297.1"/>
    <property type="molecule type" value="Genomic_DNA"/>
</dbReference>
<evidence type="ECO:0000313" key="2">
    <source>
        <dbReference type="Proteomes" id="UP000021816"/>
    </source>
</evidence>
<proteinExistence type="predicted"/>
<dbReference type="AlphaFoldDB" id="A0A011PW75"/>
<comment type="caution">
    <text evidence="1">The sequence shown here is derived from an EMBL/GenBank/DDBJ whole genome shotgun (WGS) entry which is preliminary data.</text>
</comment>
<evidence type="ECO:0000313" key="1">
    <source>
        <dbReference type="EMBL" id="EXI81297.1"/>
    </source>
</evidence>
<protein>
    <submittedName>
        <fullName evidence="1">Uncharacterized protein</fullName>
    </submittedName>
</protein>
<dbReference type="Proteomes" id="UP000021816">
    <property type="component" value="Unassembled WGS sequence"/>
</dbReference>
<dbReference type="STRING" id="1454003.AW10_01311"/>
<reference evidence="1 2" key="1">
    <citation type="submission" date="2014-02" db="EMBL/GenBank/DDBJ databases">
        <title>Expanding our view of genomic diversity in Candidatus Accumulibacter clades.</title>
        <authorList>
            <person name="Skennerton C.T."/>
            <person name="Barr J.J."/>
            <person name="Slater F.R."/>
            <person name="Bond P.L."/>
            <person name="Tyson G.W."/>
        </authorList>
    </citation>
    <scope>NUCLEOTIDE SEQUENCE [LARGE SCALE GENOMIC DNA]</scope>
    <source>
        <strain evidence="2">BA-92</strain>
    </source>
</reference>
<organism evidence="1 2">
    <name type="scientific">Candidatus Accumulibacter appositus</name>
    <dbReference type="NCBI Taxonomy" id="1454003"/>
    <lineage>
        <taxon>Bacteria</taxon>
        <taxon>Pseudomonadati</taxon>
        <taxon>Pseudomonadota</taxon>
        <taxon>Betaproteobacteria</taxon>
        <taxon>Candidatus Accumulibacter</taxon>
    </lineage>
</organism>
<accession>A0A011PW75</accession>
<sequence length="299" mass="34301">MDGEEAIQQDTYFRTEFTKSTIPLFSINVVDVLSANYEKAVDNIEHQQAVMALMMNGMYKDTFHFTVQDYGNIKRILWINYFDYPYFNDLYALADSQGEGGADGWINLWKEFGELTEGYLWWASPQIDDELIPNASSTQEPLLANNIQSGIEQPFGIIPKNDATSSKKTLASMLGEMKATPGRFFSVSVLEVNERRYADTYKSIKSIQSKLRDVAGAAYNAPYHYSTQQYGDVIRILWINQFNDGQYQSIASVYSDGELWENYISGVDKYFWWASQEISEGRKAHANLLQKIKFIFKII</sequence>
<name>A0A011PW75_9PROT</name>